<reference evidence="2" key="1">
    <citation type="journal article" date="2013" name="Genetics">
        <title>The draft genome and transcriptome of Panagrellus redivivus are shaped by the harsh demands of a free-living lifestyle.</title>
        <authorList>
            <person name="Srinivasan J."/>
            <person name="Dillman A.R."/>
            <person name="Macchietto M.G."/>
            <person name="Heikkinen L."/>
            <person name="Lakso M."/>
            <person name="Fracchia K.M."/>
            <person name="Antoshechkin I."/>
            <person name="Mortazavi A."/>
            <person name="Wong G."/>
            <person name="Sternberg P.W."/>
        </authorList>
    </citation>
    <scope>NUCLEOTIDE SEQUENCE [LARGE SCALE GENOMIC DNA]</scope>
    <source>
        <strain evidence="2">MT8872</strain>
    </source>
</reference>
<evidence type="ECO:0000259" key="1">
    <source>
        <dbReference type="PROSITE" id="PS50097"/>
    </source>
</evidence>
<evidence type="ECO:0000313" key="2">
    <source>
        <dbReference type="Proteomes" id="UP000492821"/>
    </source>
</evidence>
<dbReference type="Gene3D" id="3.30.710.10">
    <property type="entry name" value="Potassium Channel Kv1.1, Chain A"/>
    <property type="match status" value="1"/>
</dbReference>
<dbReference type="PANTHER" id="PTHR24410">
    <property type="entry name" value="HL07962P-RELATED"/>
    <property type="match status" value="1"/>
</dbReference>
<organism evidence="2 3">
    <name type="scientific">Panagrellus redivivus</name>
    <name type="common">Microworm</name>
    <dbReference type="NCBI Taxonomy" id="6233"/>
    <lineage>
        <taxon>Eukaryota</taxon>
        <taxon>Metazoa</taxon>
        <taxon>Ecdysozoa</taxon>
        <taxon>Nematoda</taxon>
        <taxon>Chromadorea</taxon>
        <taxon>Rhabditida</taxon>
        <taxon>Tylenchina</taxon>
        <taxon>Panagrolaimomorpha</taxon>
        <taxon>Panagrolaimoidea</taxon>
        <taxon>Panagrolaimidae</taxon>
        <taxon>Panagrellus</taxon>
    </lineage>
</organism>
<dbReference type="CDD" id="cd18186">
    <property type="entry name" value="BTB_POZ_ZBTB_KLHL-like"/>
    <property type="match status" value="1"/>
</dbReference>
<dbReference type="Proteomes" id="UP000492821">
    <property type="component" value="Unassembled WGS sequence"/>
</dbReference>
<dbReference type="PROSITE" id="PS50097">
    <property type="entry name" value="BTB"/>
    <property type="match status" value="1"/>
</dbReference>
<dbReference type="InterPro" id="IPR000210">
    <property type="entry name" value="BTB/POZ_dom"/>
</dbReference>
<dbReference type="Pfam" id="PF00651">
    <property type="entry name" value="BTB"/>
    <property type="match status" value="1"/>
</dbReference>
<dbReference type="WBParaSite" id="Pan_g8097.t1">
    <property type="protein sequence ID" value="Pan_g8097.t1"/>
    <property type="gene ID" value="Pan_g8097"/>
</dbReference>
<dbReference type="InterPro" id="IPR011333">
    <property type="entry name" value="SKP1/BTB/POZ_sf"/>
</dbReference>
<accession>A0A7E4W8E8</accession>
<keyword evidence="2" id="KW-1185">Reference proteome</keyword>
<dbReference type="AlphaFoldDB" id="A0A7E4W8E8"/>
<evidence type="ECO:0000313" key="3">
    <source>
        <dbReference type="WBParaSite" id="Pan_g8097.t1"/>
    </source>
</evidence>
<dbReference type="SUPFAM" id="SSF54695">
    <property type="entry name" value="POZ domain"/>
    <property type="match status" value="1"/>
</dbReference>
<name>A0A7E4W8E8_PANRE</name>
<dbReference type="InterPro" id="IPR051481">
    <property type="entry name" value="BTB-POZ/Galectin-3-binding"/>
</dbReference>
<dbReference type="PANTHER" id="PTHR24410:SF23">
    <property type="entry name" value="BTB DOMAIN-CONTAINING PROTEIN-RELATED"/>
    <property type="match status" value="1"/>
</dbReference>
<feature type="domain" description="BTB" evidence="1">
    <location>
        <begin position="146"/>
        <end position="199"/>
    </location>
</feature>
<sequence length="317" mass="35694">MSKLFTDSVTLSLFEETEGDSSGLRKVRGSPNLKWSFEVTPKLNEDECAECLSAYIRVVGGPATATGTIVATDSYIKEKESDYDPETTRFKFNFENGEKHGFENIISVECKFYFEVTCNITIMPGGETTVAPTMVHELIELNPGCCDAVIKIGEREIKANRGFLTMLSPEFMAMLNADPENNTITIDDFAYETVERVINNCCGRIVAFNTPESIMEMIRFCEKYNIKPPIAKLQAWLKTNFKVENFFQMADYAWKHSVKPLQDKCGKVFNKHVEKLSHHPDFLQLDPTVVAAIFKAGAATGKTYSRRYLSPDSDDSD</sequence>
<protein>
    <submittedName>
        <fullName evidence="3">BTB domain-containing protein</fullName>
    </submittedName>
</protein>
<dbReference type="CDD" id="cd14733">
    <property type="entry name" value="BACK"/>
    <property type="match status" value="1"/>
</dbReference>
<dbReference type="SMART" id="SM00225">
    <property type="entry name" value="BTB"/>
    <property type="match status" value="1"/>
</dbReference>
<reference evidence="3" key="2">
    <citation type="submission" date="2020-10" db="UniProtKB">
        <authorList>
            <consortium name="WormBaseParasite"/>
        </authorList>
    </citation>
    <scope>IDENTIFICATION</scope>
</reference>
<proteinExistence type="predicted"/>